<gene>
    <name evidence="8" type="ORF">PBIL07802_LOCUS5722</name>
    <name evidence="9" type="ORF">PBIL07802_LOCUS5723</name>
    <name evidence="10" type="ORF">PBIL07802_LOCUS5724</name>
    <name evidence="11" type="ORF">PBIL07802_LOCUS5725</name>
</gene>
<keyword evidence="6" id="KW-0732">Signal</keyword>
<dbReference type="PANTHER" id="PTHR12183:SF32">
    <property type="entry name" value="MITOCHONDRIAL E3 UBIQUITIN PROTEIN LIGASE 1"/>
    <property type="match status" value="1"/>
</dbReference>
<dbReference type="AlphaFoldDB" id="A0A7S3D1C2"/>
<feature type="domain" description="RING-type" evidence="7">
    <location>
        <begin position="549"/>
        <end position="584"/>
    </location>
</feature>
<evidence type="ECO:0000313" key="9">
    <source>
        <dbReference type="EMBL" id="CAE0243555.1"/>
    </source>
</evidence>
<dbReference type="EMBL" id="HBIB01009156">
    <property type="protein sequence ID" value="CAE0243557.1"/>
    <property type="molecule type" value="Transcribed_RNA"/>
</dbReference>
<proteinExistence type="predicted"/>
<evidence type="ECO:0000256" key="2">
    <source>
        <dbReference type="ARBA" id="ARBA00022771"/>
    </source>
</evidence>
<dbReference type="EMBL" id="HBIB01009154">
    <property type="protein sequence ID" value="CAE0243555.1"/>
    <property type="molecule type" value="Transcribed_RNA"/>
</dbReference>
<dbReference type="EMBL" id="HBIB01009155">
    <property type="protein sequence ID" value="CAE0243556.1"/>
    <property type="molecule type" value="Transcribed_RNA"/>
</dbReference>
<evidence type="ECO:0000256" key="3">
    <source>
        <dbReference type="ARBA" id="ARBA00022833"/>
    </source>
</evidence>
<sequence>MKVFVLLLIFVVLKQTSGTYRKELNRPISYYSSELYFITHDPVTNYGISLSAGQEIFGSASQQKGFLAPQVRDSPPQEHFQSFSNSNGTNLKEALRTVVDKRTHVAAVGSVADEKIATASFNNNTGRWQDLGMLSAPSFVRTVETTTGRGFASAVGVGMDGEAIATVGEYGTVDENGNAISGVILQVWMNSQSLPAANEYSMCFATALNKQCANGTYPCYSVVFVGERLVVGVKGNPIEVYSLSSGGGRCEWTKHADELTVASPSSLFAYSVSGMDKALVVGDPGAQGGRGAMYLFHTVAEQGGQLLFDPSPSCQYVGFDSRYPLGKSSDIDVQEWYGSIVSGLPEAGIVLAMNVNLTKAAKGDEDEFEDSLFRSSLPICGDPYYVGTRLMNPYRGGVSVAVANEVVYFSVPDISNYPADSQGRLYLASFCYPGRLRLLGNGLSACYECPFDPDSYLGGFGLCSWVDLGFWTALILCLSVGMVMGSGYWWCSNCSDRRERILRFMGNRIRYRFRRIGENMRVRRQNRRGPTEATSEPQEEELDEANDPCTICYERNINVVLAPCGHENVCKVCAEQLDACPHCRKNIEKIISVYHLTASSD</sequence>
<dbReference type="PANTHER" id="PTHR12183">
    <property type="entry name" value="MITOCHONDRIAL UBIQUITIN LIGASE ACTIVATOR OF NFKB 1"/>
    <property type="match status" value="1"/>
</dbReference>
<keyword evidence="2 4" id="KW-0863">Zinc-finger</keyword>
<dbReference type="GO" id="GO:0004842">
    <property type="term" value="F:ubiquitin-protein transferase activity"/>
    <property type="evidence" value="ECO:0007669"/>
    <property type="project" value="TreeGrafter"/>
</dbReference>
<keyword evidence="1" id="KW-0479">Metal-binding</keyword>
<dbReference type="SMART" id="SM00184">
    <property type="entry name" value="RING"/>
    <property type="match status" value="1"/>
</dbReference>
<organism evidence="10">
    <name type="scientific">Palpitomonas bilix</name>
    <dbReference type="NCBI Taxonomy" id="652834"/>
    <lineage>
        <taxon>Eukaryota</taxon>
        <taxon>Eukaryota incertae sedis</taxon>
    </lineage>
</organism>
<name>A0A7S3D1C2_9EUKA</name>
<keyword evidence="5" id="KW-0472">Membrane</keyword>
<evidence type="ECO:0000313" key="8">
    <source>
        <dbReference type="EMBL" id="CAE0243554.1"/>
    </source>
</evidence>
<dbReference type="InterPro" id="IPR051652">
    <property type="entry name" value="MDM2_MDM4_MUL1"/>
</dbReference>
<evidence type="ECO:0000313" key="11">
    <source>
        <dbReference type="EMBL" id="CAE0243557.1"/>
    </source>
</evidence>
<evidence type="ECO:0000256" key="4">
    <source>
        <dbReference type="PROSITE-ProRule" id="PRU00175"/>
    </source>
</evidence>
<dbReference type="GO" id="GO:0016567">
    <property type="term" value="P:protein ubiquitination"/>
    <property type="evidence" value="ECO:0007669"/>
    <property type="project" value="TreeGrafter"/>
</dbReference>
<dbReference type="Pfam" id="PF13920">
    <property type="entry name" value="zf-C3HC4_3"/>
    <property type="match status" value="1"/>
</dbReference>
<evidence type="ECO:0000256" key="5">
    <source>
        <dbReference type="SAM" id="Phobius"/>
    </source>
</evidence>
<accession>A0A7S3D1C2</accession>
<evidence type="ECO:0000259" key="7">
    <source>
        <dbReference type="PROSITE" id="PS50089"/>
    </source>
</evidence>
<keyword evidence="3" id="KW-0862">Zinc</keyword>
<feature type="transmembrane region" description="Helical" evidence="5">
    <location>
        <begin position="468"/>
        <end position="491"/>
    </location>
</feature>
<keyword evidence="5" id="KW-0812">Transmembrane</keyword>
<dbReference type="SUPFAM" id="SSF57850">
    <property type="entry name" value="RING/U-box"/>
    <property type="match status" value="1"/>
</dbReference>
<keyword evidence="5" id="KW-1133">Transmembrane helix</keyword>
<feature type="chain" id="PRO_5035593425" description="RING-type domain-containing protein" evidence="6">
    <location>
        <begin position="19"/>
        <end position="601"/>
    </location>
</feature>
<feature type="signal peptide" evidence="6">
    <location>
        <begin position="1"/>
        <end position="18"/>
    </location>
</feature>
<dbReference type="InterPro" id="IPR013083">
    <property type="entry name" value="Znf_RING/FYVE/PHD"/>
</dbReference>
<dbReference type="InterPro" id="IPR001841">
    <property type="entry name" value="Znf_RING"/>
</dbReference>
<dbReference type="PROSITE" id="PS50089">
    <property type="entry name" value="ZF_RING_2"/>
    <property type="match status" value="1"/>
</dbReference>
<evidence type="ECO:0000256" key="6">
    <source>
        <dbReference type="SAM" id="SignalP"/>
    </source>
</evidence>
<dbReference type="Gene3D" id="3.30.40.10">
    <property type="entry name" value="Zinc/RING finger domain, C3HC4 (zinc finger)"/>
    <property type="match status" value="1"/>
</dbReference>
<evidence type="ECO:0000313" key="10">
    <source>
        <dbReference type="EMBL" id="CAE0243556.1"/>
    </source>
</evidence>
<protein>
    <recommendedName>
        <fullName evidence="7">RING-type domain-containing protein</fullName>
    </recommendedName>
</protein>
<evidence type="ECO:0000256" key="1">
    <source>
        <dbReference type="ARBA" id="ARBA00022723"/>
    </source>
</evidence>
<dbReference type="EMBL" id="HBIB01009153">
    <property type="protein sequence ID" value="CAE0243554.1"/>
    <property type="molecule type" value="Transcribed_RNA"/>
</dbReference>
<dbReference type="GO" id="GO:0008270">
    <property type="term" value="F:zinc ion binding"/>
    <property type="evidence" value="ECO:0007669"/>
    <property type="project" value="UniProtKB-KW"/>
</dbReference>
<reference evidence="10" key="1">
    <citation type="submission" date="2021-01" db="EMBL/GenBank/DDBJ databases">
        <authorList>
            <person name="Corre E."/>
            <person name="Pelletier E."/>
            <person name="Niang G."/>
            <person name="Scheremetjew M."/>
            <person name="Finn R."/>
            <person name="Kale V."/>
            <person name="Holt S."/>
            <person name="Cochrane G."/>
            <person name="Meng A."/>
            <person name="Brown T."/>
            <person name="Cohen L."/>
        </authorList>
    </citation>
    <scope>NUCLEOTIDE SEQUENCE</scope>
    <source>
        <strain evidence="10">NIES-2562</strain>
    </source>
</reference>